<comment type="similarity">
    <text evidence="2 9 10">Belongs to the RecF family.</text>
</comment>
<feature type="domain" description="RecF/RecN/SMC N-terminal" evidence="11">
    <location>
        <begin position="3"/>
        <end position="355"/>
    </location>
</feature>
<protein>
    <recommendedName>
        <fullName evidence="3 9">DNA replication and repair protein RecF</fullName>
    </recommendedName>
</protein>
<dbReference type="GO" id="GO:0006302">
    <property type="term" value="P:double-strand break repair"/>
    <property type="evidence" value="ECO:0007669"/>
    <property type="project" value="TreeGrafter"/>
</dbReference>
<keyword evidence="5 9" id="KW-0235">DNA replication</keyword>
<dbReference type="HAMAP" id="MF_00365">
    <property type="entry name" value="RecF"/>
    <property type="match status" value="1"/>
</dbReference>
<accession>A0A1J0VFU1</accession>
<dbReference type="NCBIfam" id="TIGR00611">
    <property type="entry name" value="recf"/>
    <property type="match status" value="1"/>
</dbReference>
<comment type="subcellular location">
    <subcellularLocation>
        <location evidence="1 9 10">Cytoplasm</location>
    </subcellularLocation>
</comment>
<dbReference type="GO" id="GO:0005524">
    <property type="term" value="F:ATP binding"/>
    <property type="evidence" value="ECO:0007669"/>
    <property type="project" value="UniProtKB-UniRule"/>
</dbReference>
<feature type="binding site" evidence="9">
    <location>
        <begin position="30"/>
        <end position="37"/>
    </location>
    <ligand>
        <name>ATP</name>
        <dbReference type="ChEBI" id="CHEBI:30616"/>
    </ligand>
</feature>
<keyword evidence="13" id="KW-1185">Reference proteome</keyword>
<keyword evidence="8 9" id="KW-0238">DNA-binding</keyword>
<organism evidence="12 13">
    <name type="scientific">Halomonas aestuarii</name>
    <dbReference type="NCBI Taxonomy" id="1897729"/>
    <lineage>
        <taxon>Bacteria</taxon>
        <taxon>Pseudomonadati</taxon>
        <taxon>Pseudomonadota</taxon>
        <taxon>Gammaproteobacteria</taxon>
        <taxon>Oceanospirillales</taxon>
        <taxon>Halomonadaceae</taxon>
        <taxon>Halomonas</taxon>
    </lineage>
</organism>
<comment type="function">
    <text evidence="9 10">The RecF protein is involved in DNA metabolism; it is required for DNA replication and normal SOS inducibility. RecF binds preferentially to single-stranded, linear DNA. It also seems to bind ATP.</text>
</comment>
<dbReference type="InterPro" id="IPR042174">
    <property type="entry name" value="RecF_2"/>
</dbReference>
<evidence type="ECO:0000256" key="5">
    <source>
        <dbReference type="ARBA" id="ARBA00022705"/>
    </source>
</evidence>
<keyword evidence="9 10" id="KW-0742">SOS response</keyword>
<dbReference type="Pfam" id="PF02463">
    <property type="entry name" value="SMC_N"/>
    <property type="match status" value="1"/>
</dbReference>
<dbReference type="InterPro" id="IPR027417">
    <property type="entry name" value="P-loop_NTPase"/>
</dbReference>
<keyword evidence="6 9" id="KW-0547">Nucleotide-binding</keyword>
<dbReference type="OrthoDB" id="9803889at2"/>
<evidence type="ECO:0000256" key="9">
    <source>
        <dbReference type="HAMAP-Rule" id="MF_00365"/>
    </source>
</evidence>
<evidence type="ECO:0000256" key="8">
    <source>
        <dbReference type="ARBA" id="ARBA00023125"/>
    </source>
</evidence>
<dbReference type="GO" id="GO:0006260">
    <property type="term" value="P:DNA replication"/>
    <property type="evidence" value="ECO:0007669"/>
    <property type="project" value="UniProtKB-UniRule"/>
</dbReference>
<dbReference type="SUPFAM" id="SSF52540">
    <property type="entry name" value="P-loop containing nucleoside triphosphate hydrolases"/>
    <property type="match status" value="1"/>
</dbReference>
<dbReference type="Gene3D" id="1.20.1050.90">
    <property type="entry name" value="RecF/RecN/SMC, N-terminal domain"/>
    <property type="match status" value="1"/>
</dbReference>
<dbReference type="GO" id="GO:0009432">
    <property type="term" value="P:SOS response"/>
    <property type="evidence" value="ECO:0007669"/>
    <property type="project" value="UniProtKB-UniRule"/>
</dbReference>
<dbReference type="PANTHER" id="PTHR32182:SF0">
    <property type="entry name" value="DNA REPLICATION AND REPAIR PROTEIN RECF"/>
    <property type="match status" value="1"/>
</dbReference>
<dbReference type="InterPro" id="IPR001238">
    <property type="entry name" value="DNA-binding_RecF"/>
</dbReference>
<keyword evidence="9 10" id="KW-0234">DNA repair</keyword>
<evidence type="ECO:0000313" key="13">
    <source>
        <dbReference type="Proteomes" id="UP000181985"/>
    </source>
</evidence>
<dbReference type="Gene3D" id="3.40.50.300">
    <property type="entry name" value="P-loop containing nucleotide triphosphate hydrolases"/>
    <property type="match status" value="1"/>
</dbReference>
<dbReference type="PROSITE" id="PS00617">
    <property type="entry name" value="RECF_1"/>
    <property type="match status" value="1"/>
</dbReference>
<proteinExistence type="inferred from homology"/>
<evidence type="ECO:0000256" key="2">
    <source>
        <dbReference type="ARBA" id="ARBA00008016"/>
    </source>
</evidence>
<dbReference type="InterPro" id="IPR003395">
    <property type="entry name" value="RecF/RecN/SMC_N"/>
</dbReference>
<dbReference type="InterPro" id="IPR018078">
    <property type="entry name" value="DNA-binding_RecF_CS"/>
</dbReference>
<dbReference type="KEGG" id="hsi:BOX17_07955"/>
<dbReference type="Proteomes" id="UP000181985">
    <property type="component" value="Chromosome"/>
</dbReference>
<dbReference type="RefSeq" id="WP_071943406.1">
    <property type="nucleotide sequence ID" value="NZ_CP018139.1"/>
</dbReference>
<evidence type="ECO:0000256" key="3">
    <source>
        <dbReference type="ARBA" id="ARBA00020170"/>
    </source>
</evidence>
<dbReference type="AlphaFoldDB" id="A0A1J0VFU1"/>
<evidence type="ECO:0000256" key="4">
    <source>
        <dbReference type="ARBA" id="ARBA00022490"/>
    </source>
</evidence>
<evidence type="ECO:0000256" key="6">
    <source>
        <dbReference type="ARBA" id="ARBA00022741"/>
    </source>
</evidence>
<keyword evidence="9 10" id="KW-0227">DNA damage</keyword>
<evidence type="ECO:0000313" key="12">
    <source>
        <dbReference type="EMBL" id="APE30894.1"/>
    </source>
</evidence>
<evidence type="ECO:0000256" key="7">
    <source>
        <dbReference type="ARBA" id="ARBA00022840"/>
    </source>
</evidence>
<dbReference type="PROSITE" id="PS00618">
    <property type="entry name" value="RECF_2"/>
    <property type="match status" value="1"/>
</dbReference>
<dbReference type="GO" id="GO:0005737">
    <property type="term" value="C:cytoplasm"/>
    <property type="evidence" value="ECO:0007669"/>
    <property type="project" value="UniProtKB-SubCell"/>
</dbReference>
<keyword evidence="7 9" id="KW-0067">ATP-binding</keyword>
<dbReference type="EMBL" id="CP018139">
    <property type="protein sequence ID" value="APE30894.1"/>
    <property type="molecule type" value="Genomic_DNA"/>
</dbReference>
<dbReference type="GO" id="GO:0000731">
    <property type="term" value="P:DNA synthesis involved in DNA repair"/>
    <property type="evidence" value="ECO:0007669"/>
    <property type="project" value="TreeGrafter"/>
</dbReference>
<evidence type="ECO:0000256" key="10">
    <source>
        <dbReference type="RuleBase" id="RU000578"/>
    </source>
</evidence>
<reference evidence="13" key="1">
    <citation type="submission" date="2016-11" db="EMBL/GenBank/DDBJ databases">
        <title>Halolamina sediminis sp. nov., an extremely halophilic archaeon isolated from solar salt.</title>
        <authorList>
            <person name="Koh H.-W."/>
            <person name="Rani S."/>
            <person name="Park S.-J."/>
        </authorList>
    </citation>
    <scope>NUCLEOTIDE SEQUENCE [LARGE SCALE GENOMIC DNA]</scope>
    <source>
        <strain evidence="13">Hb3</strain>
    </source>
</reference>
<sequence>MSLDRLTFHGLRNLQAVELAPGPRINLLTGANGSGKTSLLEGIHVLGMGRSFRARQLRHAIAHDADAMTLHARLVGEPPVTIGVRRHREGGELEMRLSGERLDRVSRLVQCLPLQLINPDAFRLLEGPPAGRREFMDWGVFHVKHDFLDAWRRFRRALKHRNALLRHGRISDASLDAWEQELVLWGGHLDGMRREWIDSFLPVFEDTLGELISLPGLALRYSRGWDRKRELGEVLRQARDTDHQMGFTQQGPQRAELGIRLGKRPAVEVLSRGQQKLVVSALKLAQGRLLEQLTGRACIYLIDDLPAELDSEHRRVFCRWLERMQCQVFITSVDPDALAGLWQADTRVAMFHVEHSESGQGQVLPMDRQTS</sequence>
<gene>
    <name evidence="9" type="primary">recF</name>
    <name evidence="12" type="ORF">BOX17_07955</name>
</gene>
<dbReference type="GO" id="GO:0003697">
    <property type="term" value="F:single-stranded DNA binding"/>
    <property type="evidence" value="ECO:0007669"/>
    <property type="project" value="UniProtKB-UniRule"/>
</dbReference>
<evidence type="ECO:0000256" key="1">
    <source>
        <dbReference type="ARBA" id="ARBA00004496"/>
    </source>
</evidence>
<name>A0A1J0VFU1_9GAMM</name>
<dbReference type="PANTHER" id="PTHR32182">
    <property type="entry name" value="DNA REPLICATION AND REPAIR PROTEIN RECF"/>
    <property type="match status" value="1"/>
</dbReference>
<evidence type="ECO:0000259" key="11">
    <source>
        <dbReference type="Pfam" id="PF02463"/>
    </source>
</evidence>
<keyword evidence="4 9" id="KW-0963">Cytoplasm</keyword>